<evidence type="ECO:0000313" key="7">
    <source>
        <dbReference type="Proteomes" id="UP000294963"/>
    </source>
</evidence>
<dbReference type="InterPro" id="IPR058163">
    <property type="entry name" value="LysR-type_TF_proteobact-type"/>
</dbReference>
<protein>
    <submittedName>
        <fullName evidence="6">LysR family transcriptional regulator</fullName>
    </submittedName>
</protein>
<feature type="domain" description="HTH lysR-type" evidence="5">
    <location>
        <begin position="15"/>
        <end position="65"/>
    </location>
</feature>
<dbReference type="InterPro" id="IPR036388">
    <property type="entry name" value="WH-like_DNA-bd_sf"/>
</dbReference>
<proteinExistence type="inferred from homology"/>
<keyword evidence="7" id="KW-1185">Reference proteome</keyword>
<name>A0A4V2R0M2_ACICA</name>
<gene>
    <name evidence="6" type="ORF">EC844_11621</name>
</gene>
<evidence type="ECO:0000256" key="2">
    <source>
        <dbReference type="ARBA" id="ARBA00023015"/>
    </source>
</evidence>
<dbReference type="PRINTS" id="PR00039">
    <property type="entry name" value="HTHLYSR"/>
</dbReference>
<dbReference type="Gene3D" id="1.10.10.10">
    <property type="entry name" value="Winged helix-like DNA-binding domain superfamily/Winged helix DNA-binding domain"/>
    <property type="match status" value="1"/>
</dbReference>
<accession>A0A4V2R0M2</accession>
<dbReference type="Pfam" id="PF00126">
    <property type="entry name" value="HTH_1"/>
    <property type="match status" value="1"/>
</dbReference>
<keyword evidence="4" id="KW-0804">Transcription</keyword>
<dbReference type="GO" id="GO:0003700">
    <property type="term" value="F:DNA-binding transcription factor activity"/>
    <property type="evidence" value="ECO:0007669"/>
    <property type="project" value="InterPro"/>
</dbReference>
<dbReference type="EMBL" id="SLVJ01000016">
    <property type="protein sequence ID" value="TCM65058.1"/>
    <property type="molecule type" value="Genomic_DNA"/>
</dbReference>
<evidence type="ECO:0000259" key="5">
    <source>
        <dbReference type="PROSITE" id="PS50931"/>
    </source>
</evidence>
<evidence type="ECO:0000256" key="4">
    <source>
        <dbReference type="ARBA" id="ARBA00023163"/>
    </source>
</evidence>
<dbReference type="InterPro" id="IPR036390">
    <property type="entry name" value="WH_DNA-bd_sf"/>
</dbReference>
<comment type="caution">
    <text evidence="6">The sequence shown here is derived from an EMBL/GenBank/DDBJ whole genome shotgun (WGS) entry which is preliminary data.</text>
</comment>
<evidence type="ECO:0000313" key="6">
    <source>
        <dbReference type="EMBL" id="TCM65058.1"/>
    </source>
</evidence>
<dbReference type="InterPro" id="IPR005119">
    <property type="entry name" value="LysR_subst-bd"/>
</dbReference>
<dbReference type="PANTHER" id="PTHR30537">
    <property type="entry name" value="HTH-TYPE TRANSCRIPTIONAL REGULATOR"/>
    <property type="match status" value="1"/>
</dbReference>
<dbReference type="Gene3D" id="3.40.190.10">
    <property type="entry name" value="Periplasmic binding protein-like II"/>
    <property type="match status" value="2"/>
</dbReference>
<dbReference type="InterPro" id="IPR000847">
    <property type="entry name" value="LysR_HTH_N"/>
</dbReference>
<dbReference type="SUPFAM" id="SSF46785">
    <property type="entry name" value="Winged helix' DNA-binding domain"/>
    <property type="match status" value="1"/>
</dbReference>
<dbReference type="Proteomes" id="UP000294963">
    <property type="component" value="Unassembled WGS sequence"/>
</dbReference>
<evidence type="ECO:0000256" key="3">
    <source>
        <dbReference type="ARBA" id="ARBA00023125"/>
    </source>
</evidence>
<dbReference type="PANTHER" id="PTHR30537:SF5">
    <property type="entry name" value="HTH-TYPE TRANSCRIPTIONAL ACTIVATOR TTDR-RELATED"/>
    <property type="match status" value="1"/>
</dbReference>
<reference evidence="6 7" key="1">
    <citation type="submission" date="2019-03" db="EMBL/GenBank/DDBJ databases">
        <title>Genomic analyses of the natural microbiome of Caenorhabditis elegans.</title>
        <authorList>
            <person name="Samuel B."/>
        </authorList>
    </citation>
    <scope>NUCLEOTIDE SEQUENCE [LARGE SCALE GENOMIC DNA]</scope>
    <source>
        <strain evidence="6 7">JUb89</strain>
    </source>
</reference>
<dbReference type="AlphaFoldDB" id="A0A4V2R0M2"/>
<dbReference type="FunFam" id="1.10.10.10:FF:000001">
    <property type="entry name" value="LysR family transcriptional regulator"/>
    <property type="match status" value="1"/>
</dbReference>
<evidence type="ECO:0000256" key="1">
    <source>
        <dbReference type="ARBA" id="ARBA00009437"/>
    </source>
</evidence>
<dbReference type="Pfam" id="PF03466">
    <property type="entry name" value="LysR_substrate"/>
    <property type="match status" value="1"/>
</dbReference>
<organism evidence="6 7">
    <name type="scientific">Acinetobacter calcoaceticus</name>
    <dbReference type="NCBI Taxonomy" id="471"/>
    <lineage>
        <taxon>Bacteria</taxon>
        <taxon>Pseudomonadati</taxon>
        <taxon>Pseudomonadota</taxon>
        <taxon>Gammaproteobacteria</taxon>
        <taxon>Moraxellales</taxon>
        <taxon>Moraxellaceae</taxon>
        <taxon>Acinetobacter</taxon>
        <taxon>Acinetobacter calcoaceticus/baumannii complex</taxon>
    </lineage>
</organism>
<dbReference type="SUPFAM" id="SSF53850">
    <property type="entry name" value="Periplasmic binding protein-like II"/>
    <property type="match status" value="1"/>
</dbReference>
<keyword evidence="3" id="KW-0238">DNA-binding</keyword>
<keyword evidence="2" id="KW-0805">Transcription regulation</keyword>
<dbReference type="PROSITE" id="PS50931">
    <property type="entry name" value="HTH_LYSR"/>
    <property type="match status" value="1"/>
</dbReference>
<comment type="similarity">
    <text evidence="1">Belongs to the LysR transcriptional regulatory family.</text>
</comment>
<sequence>MKFIKRLPAIDTMLTFETAARHLSFTRAAIELNLSQSAVSRQVQQLEKRLGVQLFIRRHKELELTHAGQILMRGVAQGVDIIRDSVAQIQSVEGPVVRIHCSLAIASYWLLPGLNEFRSRYPEINIRLISSDGNIDLKHEKIDFLIRYGNTFGYSKDYSLMKLFEEQIFPVASAGYMQGREINSLNELAHEKLIMMNLQNDQVADWTTWLNQAGCEDEHTSAPLIVSNFDLAFRAALSGQGIALMWACLATKDLFSNQQLLRVTDKVVSTDIFEYLIFHNDTLSSPAHKIFYEWLMEYAEHSRQWIKELLQSK</sequence>
<dbReference type="GO" id="GO:0003677">
    <property type="term" value="F:DNA binding"/>
    <property type="evidence" value="ECO:0007669"/>
    <property type="project" value="UniProtKB-KW"/>
</dbReference>
<dbReference type="OrthoDB" id="5526340at2"/>